<evidence type="ECO:0000256" key="6">
    <source>
        <dbReference type="ARBA" id="ARBA00023136"/>
    </source>
</evidence>
<keyword evidence="10" id="KW-1185">Reference proteome</keyword>
<protein>
    <submittedName>
        <fullName evidence="9">Membrane-associated serine protease</fullName>
    </submittedName>
</protein>
<evidence type="ECO:0000256" key="5">
    <source>
        <dbReference type="ARBA" id="ARBA00022989"/>
    </source>
</evidence>
<evidence type="ECO:0000313" key="9">
    <source>
        <dbReference type="EMBL" id="KRM72841.1"/>
    </source>
</evidence>
<dbReference type="PANTHER" id="PTHR43731:SF14">
    <property type="entry name" value="PRESENILIN-ASSOCIATED RHOMBOID-LIKE PROTEIN, MITOCHONDRIAL"/>
    <property type="match status" value="1"/>
</dbReference>
<dbReference type="GO" id="GO:0004252">
    <property type="term" value="F:serine-type endopeptidase activity"/>
    <property type="evidence" value="ECO:0007669"/>
    <property type="project" value="InterPro"/>
</dbReference>
<evidence type="ECO:0000256" key="4">
    <source>
        <dbReference type="ARBA" id="ARBA00022801"/>
    </source>
</evidence>
<keyword evidence="4" id="KW-0378">Hydrolase</keyword>
<evidence type="ECO:0000313" key="10">
    <source>
        <dbReference type="Proteomes" id="UP000051672"/>
    </source>
</evidence>
<dbReference type="Gene3D" id="1.20.1540.10">
    <property type="entry name" value="Rhomboid-like"/>
    <property type="match status" value="1"/>
</dbReference>
<feature type="transmembrane region" description="Helical" evidence="7">
    <location>
        <begin position="140"/>
        <end position="157"/>
    </location>
</feature>
<reference evidence="9 10" key="1">
    <citation type="journal article" date="2015" name="Genome Announc.">
        <title>Expanding the biotechnology potential of lactobacilli through comparative genomics of 213 strains and associated genera.</title>
        <authorList>
            <person name="Sun Z."/>
            <person name="Harris H.M."/>
            <person name="McCann A."/>
            <person name="Guo C."/>
            <person name="Argimon S."/>
            <person name="Zhang W."/>
            <person name="Yang X."/>
            <person name="Jeffery I.B."/>
            <person name="Cooney J.C."/>
            <person name="Kagawa T.F."/>
            <person name="Liu W."/>
            <person name="Song Y."/>
            <person name="Salvetti E."/>
            <person name="Wrobel A."/>
            <person name="Rasinkangas P."/>
            <person name="Parkhill J."/>
            <person name="Rea M.C."/>
            <person name="O'Sullivan O."/>
            <person name="Ritari J."/>
            <person name="Douillard F.P."/>
            <person name="Paul Ross R."/>
            <person name="Yang R."/>
            <person name="Briner A.E."/>
            <person name="Felis G.E."/>
            <person name="de Vos W.M."/>
            <person name="Barrangou R."/>
            <person name="Klaenhammer T.R."/>
            <person name="Caufield P.W."/>
            <person name="Cui Y."/>
            <person name="Zhang H."/>
            <person name="O'Toole P.W."/>
        </authorList>
    </citation>
    <scope>NUCLEOTIDE SEQUENCE [LARGE SCALE GENOMIC DNA]</scope>
    <source>
        <strain evidence="9 10">DSM 23927</strain>
    </source>
</reference>
<evidence type="ECO:0000256" key="1">
    <source>
        <dbReference type="ARBA" id="ARBA00004141"/>
    </source>
</evidence>
<feature type="transmembrane region" description="Helical" evidence="7">
    <location>
        <begin position="110"/>
        <end position="128"/>
    </location>
</feature>
<evidence type="ECO:0000256" key="3">
    <source>
        <dbReference type="ARBA" id="ARBA00022692"/>
    </source>
</evidence>
<keyword evidence="9" id="KW-0645">Protease</keyword>
<evidence type="ECO:0000256" key="7">
    <source>
        <dbReference type="SAM" id="Phobius"/>
    </source>
</evidence>
<dbReference type="Proteomes" id="UP000051672">
    <property type="component" value="Unassembled WGS sequence"/>
</dbReference>
<comment type="caution">
    <text evidence="9">The sequence shown here is derived from an EMBL/GenBank/DDBJ whole genome shotgun (WGS) entry which is preliminary data.</text>
</comment>
<keyword evidence="5 7" id="KW-1133">Transmembrane helix</keyword>
<dbReference type="PANTHER" id="PTHR43731">
    <property type="entry name" value="RHOMBOID PROTEASE"/>
    <property type="match status" value="1"/>
</dbReference>
<feature type="transmembrane region" description="Helical" evidence="7">
    <location>
        <begin position="86"/>
        <end position="104"/>
    </location>
</feature>
<dbReference type="STRING" id="1423727.FC34_GL000553"/>
<comment type="subcellular location">
    <subcellularLocation>
        <location evidence="1">Membrane</location>
        <topology evidence="1">Multi-pass membrane protein</topology>
    </subcellularLocation>
</comment>
<feature type="domain" description="Peptidase S54 rhomboid" evidence="8">
    <location>
        <begin position="44"/>
        <end position="178"/>
    </location>
</feature>
<evidence type="ECO:0000256" key="2">
    <source>
        <dbReference type="ARBA" id="ARBA00009045"/>
    </source>
</evidence>
<dbReference type="GO" id="GO:0006508">
    <property type="term" value="P:proteolysis"/>
    <property type="evidence" value="ECO:0007669"/>
    <property type="project" value="UniProtKB-KW"/>
</dbReference>
<keyword evidence="6 7" id="KW-0472">Membrane</keyword>
<name>A0A0R2B8X0_9LACO</name>
<dbReference type="InterPro" id="IPR050925">
    <property type="entry name" value="Rhomboid_protease_S54"/>
</dbReference>
<evidence type="ECO:0000259" key="8">
    <source>
        <dbReference type="Pfam" id="PF01694"/>
    </source>
</evidence>
<accession>A0A0R2B8X0</accession>
<organism evidence="9 10">
    <name type="scientific">Lacticaseibacillus brantae DSM 23927</name>
    <dbReference type="NCBI Taxonomy" id="1423727"/>
    <lineage>
        <taxon>Bacteria</taxon>
        <taxon>Bacillati</taxon>
        <taxon>Bacillota</taxon>
        <taxon>Bacilli</taxon>
        <taxon>Lactobacillales</taxon>
        <taxon>Lactobacillaceae</taxon>
        <taxon>Lacticaseibacillus</taxon>
    </lineage>
</organism>
<dbReference type="PATRIC" id="fig|1423727.3.peg.556"/>
<keyword evidence="3 7" id="KW-0812">Transmembrane</keyword>
<dbReference type="GO" id="GO:0016020">
    <property type="term" value="C:membrane"/>
    <property type="evidence" value="ECO:0007669"/>
    <property type="project" value="UniProtKB-SubCell"/>
</dbReference>
<dbReference type="EMBL" id="AYZQ01000001">
    <property type="protein sequence ID" value="KRM72841.1"/>
    <property type="molecule type" value="Genomic_DNA"/>
</dbReference>
<dbReference type="InterPro" id="IPR035952">
    <property type="entry name" value="Rhomboid-like_sf"/>
</dbReference>
<proteinExistence type="inferred from homology"/>
<feature type="transmembrane region" description="Helical" evidence="7">
    <location>
        <begin position="46"/>
        <end position="74"/>
    </location>
</feature>
<sequence length="214" mass="22923">MPYVTYGLLAVTIIVFILEVLAGGSQDSLVLLNFGARYNLSILQGQWWRFITPMFLHIGLMHLVVNAVSLYYLGLMTESIFGHWRFLVIYLASGIAGNIASFVFNPNSLSAGASTAIFGLLGAFLLLGDVFRDNVAVRQLSRQYLLLVGLNLVFNLFSPGIDISGHIGGLVGGFLVAGAVGAPNLGEISVSRRWLTGGLFVLAAAALLVLGYRG</sequence>
<gene>
    <name evidence="9" type="ORF">FC34_GL000553</name>
</gene>
<comment type="similarity">
    <text evidence="2">Belongs to the peptidase S54 family.</text>
</comment>
<feature type="transmembrane region" description="Helical" evidence="7">
    <location>
        <begin position="194"/>
        <end position="212"/>
    </location>
</feature>
<dbReference type="AlphaFoldDB" id="A0A0R2B8X0"/>
<dbReference type="SUPFAM" id="SSF144091">
    <property type="entry name" value="Rhomboid-like"/>
    <property type="match status" value="1"/>
</dbReference>
<dbReference type="InterPro" id="IPR022764">
    <property type="entry name" value="Peptidase_S54_rhomboid_dom"/>
</dbReference>
<feature type="transmembrane region" description="Helical" evidence="7">
    <location>
        <begin position="163"/>
        <end position="182"/>
    </location>
</feature>
<dbReference type="Pfam" id="PF01694">
    <property type="entry name" value="Rhomboid"/>
    <property type="match status" value="1"/>
</dbReference>